<feature type="region of interest" description="Disordered" evidence="1">
    <location>
        <begin position="259"/>
        <end position="390"/>
    </location>
</feature>
<dbReference type="Proteomes" id="UP001309876">
    <property type="component" value="Unassembled WGS sequence"/>
</dbReference>
<name>A0AAN7T3A1_9EURO</name>
<gene>
    <name evidence="3" type="ORF">LTR05_004333</name>
</gene>
<feature type="compositionally biased region" description="Polar residues" evidence="1">
    <location>
        <begin position="306"/>
        <end position="333"/>
    </location>
</feature>
<evidence type="ECO:0000256" key="1">
    <source>
        <dbReference type="SAM" id="MobiDB-lite"/>
    </source>
</evidence>
<reference evidence="3 4" key="1">
    <citation type="submission" date="2023-08" db="EMBL/GenBank/DDBJ databases">
        <title>Black Yeasts Isolated from many extreme environments.</title>
        <authorList>
            <person name="Coleine C."/>
            <person name="Stajich J.E."/>
            <person name="Selbmann L."/>
        </authorList>
    </citation>
    <scope>NUCLEOTIDE SEQUENCE [LARGE SCALE GENOMIC DNA]</scope>
    <source>
        <strain evidence="3 4">CCFEE 5910</strain>
    </source>
</reference>
<dbReference type="PANTHER" id="PTHR12300:SF177">
    <property type="entry name" value="PROTEIN YOP1"/>
    <property type="match status" value="1"/>
</dbReference>
<protein>
    <recommendedName>
        <fullName evidence="5">Protein YOP1</fullName>
    </recommendedName>
</protein>
<evidence type="ECO:0000313" key="4">
    <source>
        <dbReference type="Proteomes" id="UP001309876"/>
    </source>
</evidence>
<keyword evidence="2" id="KW-0472">Membrane</keyword>
<keyword evidence="4" id="KW-1185">Reference proteome</keyword>
<dbReference type="PANTHER" id="PTHR12300">
    <property type="entry name" value="HVA22-LIKE PROTEINS"/>
    <property type="match status" value="1"/>
</dbReference>
<feature type="transmembrane region" description="Helical" evidence="2">
    <location>
        <begin position="6"/>
        <end position="26"/>
    </location>
</feature>
<keyword evidence="2" id="KW-1133">Transmembrane helix</keyword>
<sequence length="415" mass="45821">MFGFIADFIASVTTVLLPAYLSFKALRIGDPAQIQPWLLYFVVLSLALLAESWTVFIIGWLPFYSWFRLFFLLYLVLPQTQGAKLLYLTYLEPFISHHERQIDDFIGQTHRRLEQMGLGYMNILVEWIREKILGQASPQPHAASAIPPGAQGYASYATDLLSRFAMPAARAQAAPSVAGNSGAVLNMLSAAAGAALSAANTGSSRSMPVSAQAANIPDSLLSGLSSMSNEQKASFIGTQRDRLNGMLKALDREQQTLDLAYGDSRPSNSRRSPSSQGGEFAKSRSQMSFDNIDYDDLHSVGGSGSGYPSQHSTPPTMRQTSGQDRRSTSSNWVADSLGNWLGGSPREGTYRDRDEYDRRDREDRDMPRERRSPRYGEGAPVDDDGYHTGWSTARNITESIARSARDSGRTRDQYD</sequence>
<evidence type="ECO:0000256" key="2">
    <source>
        <dbReference type="SAM" id="Phobius"/>
    </source>
</evidence>
<keyword evidence="2" id="KW-0812">Transmembrane</keyword>
<dbReference type="EMBL" id="JAVRRJ010000003">
    <property type="protein sequence ID" value="KAK5087162.1"/>
    <property type="molecule type" value="Genomic_DNA"/>
</dbReference>
<evidence type="ECO:0000313" key="3">
    <source>
        <dbReference type="EMBL" id="KAK5087162.1"/>
    </source>
</evidence>
<organism evidence="3 4">
    <name type="scientific">Lithohypha guttulata</name>
    <dbReference type="NCBI Taxonomy" id="1690604"/>
    <lineage>
        <taxon>Eukaryota</taxon>
        <taxon>Fungi</taxon>
        <taxon>Dikarya</taxon>
        <taxon>Ascomycota</taxon>
        <taxon>Pezizomycotina</taxon>
        <taxon>Eurotiomycetes</taxon>
        <taxon>Chaetothyriomycetidae</taxon>
        <taxon>Chaetothyriales</taxon>
        <taxon>Trichomeriaceae</taxon>
        <taxon>Lithohypha</taxon>
    </lineage>
</organism>
<evidence type="ECO:0008006" key="5">
    <source>
        <dbReference type="Google" id="ProtNLM"/>
    </source>
</evidence>
<feature type="compositionally biased region" description="Basic and acidic residues" evidence="1">
    <location>
        <begin position="348"/>
        <end position="374"/>
    </location>
</feature>
<proteinExistence type="predicted"/>
<dbReference type="InterPro" id="IPR004345">
    <property type="entry name" value="TB2_DP1_HVA22"/>
</dbReference>
<dbReference type="AlphaFoldDB" id="A0AAN7T3A1"/>
<feature type="transmembrane region" description="Helical" evidence="2">
    <location>
        <begin position="38"/>
        <end position="63"/>
    </location>
</feature>
<accession>A0AAN7T3A1</accession>
<feature type="compositionally biased region" description="Low complexity" evidence="1">
    <location>
        <begin position="264"/>
        <end position="275"/>
    </location>
</feature>
<dbReference type="Pfam" id="PF03134">
    <property type="entry name" value="TB2_DP1_HVA22"/>
    <property type="match status" value="1"/>
</dbReference>
<comment type="caution">
    <text evidence="3">The sequence shown here is derived from an EMBL/GenBank/DDBJ whole genome shotgun (WGS) entry which is preliminary data.</text>
</comment>